<reference evidence="2" key="1">
    <citation type="journal article" date="2014" name="Int. J. Syst. Evol. Microbiol.">
        <title>Complete genome of a new Firmicutes species belonging to the dominant human colonic microbiota ('Ruminococcus bicirculans') reveals two chromosomes and a selective capacity to utilize plant glucans.</title>
        <authorList>
            <consortium name="NISC Comparative Sequencing Program"/>
            <person name="Wegmann U."/>
            <person name="Louis P."/>
            <person name="Goesmann A."/>
            <person name="Henrissat B."/>
            <person name="Duncan S.H."/>
            <person name="Flint H.J."/>
        </authorList>
    </citation>
    <scope>NUCLEOTIDE SEQUENCE</scope>
    <source>
        <strain evidence="2">NBRC 110608</strain>
    </source>
</reference>
<evidence type="ECO:0000313" key="2">
    <source>
        <dbReference type="EMBL" id="BDZ59960.1"/>
    </source>
</evidence>
<sequence>MLTGGHVAVLLDLLHLFNVAPLLASRPVVAWSAGAMVLTDRVVLFNDRATHGHAYPEVFGAGLGLVRDVVALPAARQRLLLGDRARMASLARRFAPSWCLPLEPGSRVELDADYRLPATASVIGGEGELVAVGELAYDETAPDETAPDETAPDETEREAVDGE</sequence>
<dbReference type="InterPro" id="IPR029062">
    <property type="entry name" value="Class_I_gatase-like"/>
</dbReference>
<protein>
    <submittedName>
        <fullName evidence="2">Uncharacterized protein</fullName>
    </submittedName>
</protein>
<proteinExistence type="predicted"/>
<dbReference type="EMBL" id="AP027735">
    <property type="protein sequence ID" value="BDZ59960.1"/>
    <property type="molecule type" value="Genomic_DNA"/>
</dbReference>
<name>A0ABN6YWK6_9MICO</name>
<evidence type="ECO:0000256" key="1">
    <source>
        <dbReference type="SAM" id="MobiDB-lite"/>
    </source>
</evidence>
<feature type="region of interest" description="Disordered" evidence="1">
    <location>
        <begin position="138"/>
        <end position="163"/>
    </location>
</feature>
<accession>A0ABN6YWK6</accession>
<gene>
    <name evidence="2" type="ORF">GCM10025872_36170</name>
</gene>
<reference evidence="2" key="2">
    <citation type="submission" date="2023-02" db="EMBL/GenBank/DDBJ databases">
        <authorList>
            <person name="Sun Q."/>
            <person name="Mori K."/>
        </authorList>
    </citation>
    <scope>NUCLEOTIDE SEQUENCE</scope>
    <source>
        <strain evidence="2">NBRC 110608</strain>
    </source>
</reference>
<dbReference type="Gene3D" id="3.40.50.880">
    <property type="match status" value="1"/>
</dbReference>
<feature type="compositionally biased region" description="Acidic residues" evidence="1">
    <location>
        <begin position="138"/>
        <end position="156"/>
    </location>
</feature>
<dbReference type="RefSeq" id="WP_289231777.1">
    <property type="nucleotide sequence ID" value="NZ_AP027735.1"/>
</dbReference>
<organism evidence="2">
    <name type="scientific">Barrientosiimonas endolithica</name>
    <dbReference type="NCBI Taxonomy" id="1535208"/>
    <lineage>
        <taxon>Bacteria</taxon>
        <taxon>Bacillati</taxon>
        <taxon>Actinomycetota</taxon>
        <taxon>Actinomycetes</taxon>
        <taxon>Micrococcales</taxon>
        <taxon>Dermacoccaceae</taxon>
        <taxon>Barrientosiimonas</taxon>
    </lineage>
</organism>